<dbReference type="InterPro" id="IPR050194">
    <property type="entry name" value="Glycosyltransferase_grp1"/>
</dbReference>
<evidence type="ECO:0000256" key="2">
    <source>
        <dbReference type="ARBA" id="ARBA00022676"/>
    </source>
</evidence>
<evidence type="ECO:0000259" key="5">
    <source>
        <dbReference type="Pfam" id="PF00534"/>
    </source>
</evidence>
<evidence type="ECO:0000256" key="1">
    <source>
        <dbReference type="ARBA" id="ARBA00021292"/>
    </source>
</evidence>
<dbReference type="AlphaFoldDB" id="A0A5C5BDF2"/>
<feature type="region of interest" description="Disordered" evidence="4">
    <location>
        <begin position="364"/>
        <end position="396"/>
    </location>
</feature>
<feature type="compositionally biased region" description="Low complexity" evidence="4">
    <location>
        <begin position="364"/>
        <end position="379"/>
    </location>
</feature>
<name>A0A5C5BDF2_9MICO</name>
<dbReference type="InterPro" id="IPR001296">
    <property type="entry name" value="Glyco_trans_1"/>
</dbReference>
<evidence type="ECO:0000256" key="3">
    <source>
        <dbReference type="ARBA" id="ARBA00022679"/>
    </source>
</evidence>
<keyword evidence="2" id="KW-0328">Glycosyltransferase</keyword>
<feature type="domain" description="Glycosyl transferase family 1" evidence="5">
    <location>
        <begin position="197"/>
        <end position="339"/>
    </location>
</feature>
<dbReference type="Gene3D" id="3.40.50.2000">
    <property type="entry name" value="Glycogen Phosphorylase B"/>
    <property type="match status" value="2"/>
</dbReference>
<dbReference type="InterPro" id="IPR028098">
    <property type="entry name" value="Glyco_trans_4-like_N"/>
</dbReference>
<keyword evidence="3 7" id="KW-0808">Transferase</keyword>
<dbReference type="EMBL" id="VENP01000012">
    <property type="protein sequence ID" value="TNU75992.1"/>
    <property type="molecule type" value="Genomic_DNA"/>
</dbReference>
<dbReference type="GO" id="GO:1901137">
    <property type="term" value="P:carbohydrate derivative biosynthetic process"/>
    <property type="evidence" value="ECO:0007669"/>
    <property type="project" value="UniProtKB-ARBA"/>
</dbReference>
<dbReference type="GO" id="GO:0016758">
    <property type="term" value="F:hexosyltransferase activity"/>
    <property type="evidence" value="ECO:0007669"/>
    <property type="project" value="TreeGrafter"/>
</dbReference>
<accession>A0A5C5BDF2</accession>
<evidence type="ECO:0000259" key="6">
    <source>
        <dbReference type="Pfam" id="PF13439"/>
    </source>
</evidence>
<dbReference type="PANTHER" id="PTHR45947">
    <property type="entry name" value="SULFOQUINOVOSYL TRANSFERASE SQD2"/>
    <property type="match status" value="1"/>
</dbReference>
<keyword evidence="8" id="KW-1185">Reference proteome</keyword>
<protein>
    <recommendedName>
        <fullName evidence="1">D-inositol 3-phosphate glycosyltransferase</fullName>
    </recommendedName>
</protein>
<sequence length="396" mass="41665">MRVMVVTESWLPSTNGVVRSVQQVLAHLVDQGADVSLVAPGATQASVPDGVTHVLATPCVPLARLGYAASVPTPGLERFVRRHRPDVVHVASPFLLGAQAIRAGAELGVPTVAVYQTDVAAFAAAHGFAVASSSAWRWIVRTHRGATRTLVCTQDAVRALRVRGVPRVHHWQRGVDLELFDPARRSHAERRRLAGGRDVPVVGYLGRLALEKELHLLEALAERDDLALAVIGDGPSRELLQQRLPRATFTGFLGGEDLARATASLDVFVHPGRHETLCQGAMQAMAAGVPAVVPAAGGAAELVPDAAGRRFTPGSATQLADAVDAVLRDRDRLGERARELSQGRSLAASLRALEQHWAGAVAAHAAQRTAGPTGTAGTAEPSGVPTSRTRRTGAAA</sequence>
<reference evidence="7 8" key="1">
    <citation type="submission" date="2019-06" db="EMBL/GenBank/DDBJ databases">
        <title>Draft genome sequence of Miniimonas arenae KCTC 19750T isolated from sea sand.</title>
        <authorList>
            <person name="Park S.-J."/>
        </authorList>
    </citation>
    <scope>NUCLEOTIDE SEQUENCE [LARGE SCALE GENOMIC DNA]</scope>
    <source>
        <strain evidence="7 8">KCTC 19750</strain>
    </source>
</reference>
<feature type="domain" description="Glycosyltransferase subfamily 4-like N-terminal" evidence="6">
    <location>
        <begin position="15"/>
        <end position="178"/>
    </location>
</feature>
<dbReference type="Pfam" id="PF00534">
    <property type="entry name" value="Glycos_transf_1"/>
    <property type="match status" value="1"/>
</dbReference>
<dbReference type="SUPFAM" id="SSF53756">
    <property type="entry name" value="UDP-Glycosyltransferase/glycogen phosphorylase"/>
    <property type="match status" value="1"/>
</dbReference>
<comment type="caution">
    <text evidence="7">The sequence shown here is derived from an EMBL/GenBank/DDBJ whole genome shotgun (WGS) entry which is preliminary data.</text>
</comment>
<evidence type="ECO:0000256" key="4">
    <source>
        <dbReference type="SAM" id="MobiDB-lite"/>
    </source>
</evidence>
<evidence type="ECO:0000313" key="8">
    <source>
        <dbReference type="Proteomes" id="UP000313849"/>
    </source>
</evidence>
<gene>
    <name evidence="7" type="ORF">FH969_04840</name>
</gene>
<dbReference type="Proteomes" id="UP000313849">
    <property type="component" value="Unassembled WGS sequence"/>
</dbReference>
<dbReference type="PANTHER" id="PTHR45947:SF3">
    <property type="entry name" value="SULFOQUINOVOSYL TRANSFERASE SQD2"/>
    <property type="match status" value="1"/>
</dbReference>
<dbReference type="OrthoDB" id="9802525at2"/>
<evidence type="ECO:0000313" key="7">
    <source>
        <dbReference type="EMBL" id="TNU75992.1"/>
    </source>
</evidence>
<proteinExistence type="predicted"/>
<dbReference type="Pfam" id="PF13439">
    <property type="entry name" value="Glyco_transf_4"/>
    <property type="match status" value="1"/>
</dbReference>
<organism evidence="7 8">
    <name type="scientific">Miniimonas arenae</name>
    <dbReference type="NCBI Taxonomy" id="676201"/>
    <lineage>
        <taxon>Bacteria</taxon>
        <taxon>Bacillati</taxon>
        <taxon>Actinomycetota</taxon>
        <taxon>Actinomycetes</taxon>
        <taxon>Micrococcales</taxon>
        <taxon>Beutenbergiaceae</taxon>
        <taxon>Miniimonas</taxon>
    </lineage>
</organism>